<dbReference type="InterPro" id="IPR023173">
    <property type="entry name" value="NADPH_Cyt_P450_Rdtase_alpha"/>
</dbReference>
<keyword evidence="6" id="KW-0949">S-adenosyl-L-methionine</keyword>
<proteinExistence type="predicted"/>
<dbReference type="PANTHER" id="PTHR19384">
    <property type="entry name" value="NITRIC OXIDE SYNTHASE-RELATED"/>
    <property type="match status" value="1"/>
</dbReference>
<dbReference type="InterPro" id="IPR003097">
    <property type="entry name" value="CysJ-like_FAD-binding"/>
</dbReference>
<evidence type="ECO:0000256" key="4">
    <source>
        <dbReference type="ARBA" id="ARBA00022630"/>
    </source>
</evidence>
<keyword evidence="4" id="KW-0285">Flavoprotein</keyword>
<evidence type="ECO:0000256" key="9">
    <source>
        <dbReference type="ARBA" id="ARBA00023002"/>
    </source>
</evidence>
<dbReference type="GO" id="GO:0005829">
    <property type="term" value="C:cytosol"/>
    <property type="evidence" value="ECO:0007669"/>
    <property type="project" value="TreeGrafter"/>
</dbReference>
<accession>A0AAU9JNJ9</accession>
<dbReference type="Gene3D" id="3.40.50.360">
    <property type="match status" value="1"/>
</dbReference>
<evidence type="ECO:0000256" key="6">
    <source>
        <dbReference type="ARBA" id="ARBA00022691"/>
    </source>
</evidence>
<reference evidence="15" key="1">
    <citation type="submission" date="2021-09" db="EMBL/GenBank/DDBJ databases">
        <authorList>
            <consortium name="AG Swart"/>
            <person name="Singh M."/>
            <person name="Singh A."/>
            <person name="Seah K."/>
            <person name="Emmerich C."/>
        </authorList>
    </citation>
    <scope>NUCLEOTIDE SEQUENCE</scope>
    <source>
        <strain evidence="15">ATCC30299</strain>
    </source>
</reference>
<dbReference type="PANTHER" id="PTHR19384:SF84">
    <property type="entry name" value="METHIONINE SYNTHASE REDUCTASE"/>
    <property type="match status" value="1"/>
</dbReference>
<dbReference type="Pfam" id="PF00667">
    <property type="entry name" value="FAD_binding_1"/>
    <property type="match status" value="1"/>
</dbReference>
<dbReference type="AlphaFoldDB" id="A0AAU9JNJ9"/>
<dbReference type="Pfam" id="PF00258">
    <property type="entry name" value="Flavodoxin_1"/>
    <property type="match status" value="1"/>
</dbReference>
<comment type="caution">
    <text evidence="15">The sequence shown here is derived from an EMBL/GenBank/DDBJ whole genome shotgun (WGS) entry which is preliminary data.</text>
</comment>
<name>A0AAU9JNJ9_9CILI</name>
<feature type="domain" description="Flavodoxin-like" evidence="13">
    <location>
        <begin position="3"/>
        <end position="144"/>
    </location>
</feature>
<dbReference type="InterPro" id="IPR008254">
    <property type="entry name" value="Flavodoxin/NO_synth"/>
</dbReference>
<feature type="domain" description="FAD-binding FR-type" evidence="14">
    <location>
        <begin position="175"/>
        <end position="389"/>
    </location>
</feature>
<keyword evidence="5" id="KW-0288">FMN</keyword>
<evidence type="ECO:0000256" key="8">
    <source>
        <dbReference type="ARBA" id="ARBA00022857"/>
    </source>
</evidence>
<dbReference type="SUPFAM" id="SSF52343">
    <property type="entry name" value="Ferredoxin reductase-like, C-terminal NADP-linked domain"/>
    <property type="match status" value="1"/>
</dbReference>
<evidence type="ECO:0000313" key="16">
    <source>
        <dbReference type="Proteomes" id="UP001162131"/>
    </source>
</evidence>
<dbReference type="Pfam" id="PF00175">
    <property type="entry name" value="NAD_binding_1"/>
    <property type="match status" value="1"/>
</dbReference>
<dbReference type="GO" id="GO:0050660">
    <property type="term" value="F:flavin adenine dinucleotide binding"/>
    <property type="evidence" value="ECO:0007669"/>
    <property type="project" value="TreeGrafter"/>
</dbReference>
<dbReference type="Gene3D" id="1.20.990.10">
    <property type="entry name" value="NADPH-cytochrome p450 Reductase, Chain A, domain 3"/>
    <property type="match status" value="1"/>
</dbReference>
<protein>
    <recommendedName>
        <fullName evidence="12">Methionine synthase reductase</fullName>
        <ecNumber evidence="11">1.16.1.8</ecNumber>
    </recommendedName>
</protein>
<gene>
    <name evidence="15" type="ORF">BSTOLATCC_MIC44492</name>
</gene>
<comment type="cofactor">
    <cofactor evidence="1">
        <name>FMN</name>
        <dbReference type="ChEBI" id="CHEBI:58210"/>
    </cofactor>
</comment>
<keyword evidence="8" id="KW-0521">NADP</keyword>
<dbReference type="SUPFAM" id="SSF63380">
    <property type="entry name" value="Riboflavin synthase domain-like"/>
    <property type="match status" value="1"/>
</dbReference>
<dbReference type="InterPro" id="IPR029039">
    <property type="entry name" value="Flavoprotein-like_sf"/>
</dbReference>
<evidence type="ECO:0000313" key="15">
    <source>
        <dbReference type="EMBL" id="CAG9327866.1"/>
    </source>
</evidence>
<evidence type="ECO:0000259" key="13">
    <source>
        <dbReference type="PROSITE" id="PS50902"/>
    </source>
</evidence>
<evidence type="ECO:0000256" key="7">
    <source>
        <dbReference type="ARBA" id="ARBA00022827"/>
    </source>
</evidence>
<evidence type="ECO:0000256" key="5">
    <source>
        <dbReference type="ARBA" id="ARBA00022643"/>
    </source>
</evidence>
<evidence type="ECO:0000256" key="11">
    <source>
        <dbReference type="ARBA" id="ARBA00039088"/>
    </source>
</evidence>
<evidence type="ECO:0000256" key="2">
    <source>
        <dbReference type="ARBA" id="ARBA00001974"/>
    </source>
</evidence>
<dbReference type="GO" id="GO:0030586">
    <property type="term" value="F:[methionine synthase] reductase (NADPH) activity"/>
    <property type="evidence" value="ECO:0007669"/>
    <property type="project" value="UniProtKB-EC"/>
</dbReference>
<sequence>MAAKILWASQTGNCEEISRIIYEESAEKRIPCERYCLQELGTTFNISQKDVIVIVVSSTGDGELPDNGLKFYRWIKQQEGTIFSHVKYTLLGLGDSNYSTFQGGPNIIEHHMKKLGATEFYERGVVDEQLGIEQTVDAWIDGLWEPLKKQVEELSKAGSGEQVSQAIEDMPSIWGRILEYRVLTEENATKKVIEIRITTEGKSYIPGTALFMYPQNPDEKVTEMITKLGLEATQSIIDKSHISKSVSHRFQTPISIFDFFKRFVDFQSAIKTRCAIFLASILYNPTEKEGLTHHIDQSKITMPDEFTFENIINKYHSWDIQSLDSLLDVIPILSPRNYSISSSPTTSPGSITIAFSVMGLCTRYLEHAALNDLSVEYSLQNEPGVFWEGIKASPRPIMICTGTGISPFRGILEHLVLNDPKPVWVIYGCRNSTKNTPQKNFDHVYQDDINGAIRVLGGKLSVANSRSGNGPKYIQDIIKNEAREIVEWGSAAILCGNFDSKDIKAKLQTINENFEVFSEIWE</sequence>
<dbReference type="InterPro" id="IPR001709">
    <property type="entry name" value="Flavoprot_Pyr_Nucl_cyt_Rdtase"/>
</dbReference>
<dbReference type="EMBL" id="CAJZBQ010000044">
    <property type="protein sequence ID" value="CAG9327866.1"/>
    <property type="molecule type" value="Genomic_DNA"/>
</dbReference>
<keyword evidence="9" id="KW-0560">Oxidoreductase</keyword>
<dbReference type="GO" id="GO:0010181">
    <property type="term" value="F:FMN binding"/>
    <property type="evidence" value="ECO:0007669"/>
    <property type="project" value="InterPro"/>
</dbReference>
<dbReference type="Gene3D" id="3.40.50.80">
    <property type="entry name" value="Nucleotide-binding domain of ferredoxin-NADP reductase (FNR) module"/>
    <property type="match status" value="1"/>
</dbReference>
<dbReference type="InterPro" id="IPR001433">
    <property type="entry name" value="OxRdtase_FAD/NAD-bd"/>
</dbReference>
<dbReference type="SUPFAM" id="SSF52218">
    <property type="entry name" value="Flavoproteins"/>
    <property type="match status" value="1"/>
</dbReference>
<keyword evidence="3" id="KW-0028">Amino-acid biosynthesis</keyword>
<dbReference type="GO" id="GO:0009086">
    <property type="term" value="P:methionine biosynthetic process"/>
    <property type="evidence" value="ECO:0007669"/>
    <property type="project" value="UniProtKB-KW"/>
</dbReference>
<dbReference type="PROSITE" id="PS50902">
    <property type="entry name" value="FLAVODOXIN_LIKE"/>
    <property type="match status" value="1"/>
</dbReference>
<dbReference type="GO" id="GO:0050667">
    <property type="term" value="P:homocysteine metabolic process"/>
    <property type="evidence" value="ECO:0007669"/>
    <property type="project" value="TreeGrafter"/>
</dbReference>
<evidence type="ECO:0000256" key="3">
    <source>
        <dbReference type="ARBA" id="ARBA00022605"/>
    </source>
</evidence>
<dbReference type="EC" id="1.16.1.8" evidence="11"/>
<keyword evidence="16" id="KW-1185">Reference proteome</keyword>
<organism evidence="15 16">
    <name type="scientific">Blepharisma stoltei</name>
    <dbReference type="NCBI Taxonomy" id="1481888"/>
    <lineage>
        <taxon>Eukaryota</taxon>
        <taxon>Sar</taxon>
        <taxon>Alveolata</taxon>
        <taxon>Ciliophora</taxon>
        <taxon>Postciliodesmatophora</taxon>
        <taxon>Heterotrichea</taxon>
        <taxon>Heterotrichida</taxon>
        <taxon>Blepharismidae</taxon>
        <taxon>Blepharisma</taxon>
    </lineage>
</organism>
<dbReference type="InterPro" id="IPR039261">
    <property type="entry name" value="FNR_nucleotide-bd"/>
</dbReference>
<dbReference type="InterPro" id="IPR001094">
    <property type="entry name" value="Flavdoxin-like"/>
</dbReference>
<evidence type="ECO:0000256" key="1">
    <source>
        <dbReference type="ARBA" id="ARBA00001917"/>
    </source>
</evidence>
<evidence type="ECO:0000256" key="12">
    <source>
        <dbReference type="ARBA" id="ARBA00040659"/>
    </source>
</evidence>
<dbReference type="Gene3D" id="2.40.30.10">
    <property type="entry name" value="Translation factors"/>
    <property type="match status" value="1"/>
</dbReference>
<evidence type="ECO:0000259" key="14">
    <source>
        <dbReference type="PROSITE" id="PS51384"/>
    </source>
</evidence>
<keyword evidence="10" id="KW-0486">Methionine biosynthesis</keyword>
<keyword evidence="7" id="KW-0274">FAD</keyword>
<evidence type="ECO:0000256" key="10">
    <source>
        <dbReference type="ARBA" id="ARBA00023167"/>
    </source>
</evidence>
<dbReference type="PRINTS" id="PR00371">
    <property type="entry name" value="FPNCR"/>
</dbReference>
<dbReference type="InterPro" id="IPR017927">
    <property type="entry name" value="FAD-bd_FR_type"/>
</dbReference>
<dbReference type="PROSITE" id="PS51384">
    <property type="entry name" value="FAD_FR"/>
    <property type="match status" value="1"/>
</dbReference>
<dbReference type="PRINTS" id="PR00369">
    <property type="entry name" value="FLAVODOXIN"/>
</dbReference>
<comment type="cofactor">
    <cofactor evidence="2">
        <name>FAD</name>
        <dbReference type="ChEBI" id="CHEBI:57692"/>
    </cofactor>
</comment>
<dbReference type="Proteomes" id="UP001162131">
    <property type="component" value="Unassembled WGS sequence"/>
</dbReference>
<dbReference type="InterPro" id="IPR017938">
    <property type="entry name" value="Riboflavin_synthase-like_b-brl"/>
</dbReference>